<evidence type="ECO:0000256" key="1">
    <source>
        <dbReference type="SAM" id="Coils"/>
    </source>
</evidence>
<dbReference type="EMBL" id="KB637206">
    <property type="protein sequence ID" value="EMS17320.1"/>
    <property type="molecule type" value="Genomic_DNA"/>
</dbReference>
<gene>
    <name evidence="2" type="ORF">KM1_085440</name>
</gene>
<evidence type="ECO:0000313" key="3">
    <source>
        <dbReference type="Proteomes" id="UP000030780"/>
    </source>
</evidence>
<proteinExistence type="predicted"/>
<keyword evidence="1" id="KW-0175">Coiled coil</keyword>
<dbReference type="VEuPathDB" id="AmoebaDB:KM1_085440"/>
<protein>
    <submittedName>
        <fullName evidence="2">Uncharacterized protein</fullName>
    </submittedName>
</protein>
<reference evidence="2 3" key="1">
    <citation type="submission" date="2013-01" db="EMBL/GenBank/DDBJ databases">
        <authorList>
            <person name="Inman J."/>
            <person name="Zafar N."/>
            <person name="Lorenzi H."/>
            <person name="Caler E."/>
        </authorList>
    </citation>
    <scope>NUCLEOTIDE SEQUENCE [LARGE SCALE GENOMIC DNA]</scope>
    <source>
        <strain evidence="2 3">HM-3:IMSS</strain>
    </source>
</reference>
<dbReference type="AlphaFoldDB" id="M7WHN7"/>
<organism evidence="2 3">
    <name type="scientific">Entamoeba histolytica HM-3:IMSS</name>
    <dbReference type="NCBI Taxonomy" id="885315"/>
    <lineage>
        <taxon>Eukaryota</taxon>
        <taxon>Amoebozoa</taxon>
        <taxon>Evosea</taxon>
        <taxon>Archamoebae</taxon>
        <taxon>Mastigamoebida</taxon>
        <taxon>Entamoebidae</taxon>
        <taxon>Entamoeba</taxon>
    </lineage>
</organism>
<name>M7WHN7_ENTHI</name>
<dbReference type="Proteomes" id="UP000030780">
    <property type="component" value="Unassembled WGS sequence"/>
</dbReference>
<accession>M7WHN7</accession>
<feature type="coiled-coil region" evidence="1">
    <location>
        <begin position="75"/>
        <end position="102"/>
    </location>
</feature>
<sequence>MLFKESIFKVKRRIIIERIKTVLKTSKWCFNFHLIFGSFMSDKKKRGFKNEPTDTSSSSNLVYDKQFCEIFKKNVLNLVNDLKTLKETMKTAESLIHSINDQISSIYSTDGDSIIQDEV</sequence>
<evidence type="ECO:0000313" key="2">
    <source>
        <dbReference type="EMBL" id="EMS17320.1"/>
    </source>
</evidence>